<evidence type="ECO:0000313" key="8">
    <source>
        <dbReference type="Proteomes" id="UP000564644"/>
    </source>
</evidence>
<dbReference type="PANTHER" id="PTHR42732">
    <property type="entry name" value="BETA-GALACTOSIDASE"/>
    <property type="match status" value="1"/>
</dbReference>
<proteinExistence type="inferred from homology"/>
<dbReference type="PANTHER" id="PTHR42732:SF3">
    <property type="entry name" value="HYDROLASE"/>
    <property type="match status" value="1"/>
</dbReference>
<dbReference type="SUPFAM" id="SSF51445">
    <property type="entry name" value="(Trans)glycosidases"/>
    <property type="match status" value="1"/>
</dbReference>
<dbReference type="GO" id="GO:0005975">
    <property type="term" value="P:carbohydrate metabolic process"/>
    <property type="evidence" value="ECO:0007669"/>
    <property type="project" value="InterPro"/>
</dbReference>
<dbReference type="Proteomes" id="UP000564644">
    <property type="component" value="Unassembled WGS sequence"/>
</dbReference>
<dbReference type="InterPro" id="IPR006102">
    <property type="entry name" value="Ig-like_GH2"/>
</dbReference>
<dbReference type="Pfam" id="PF02836">
    <property type="entry name" value="Glyco_hydro_2_C"/>
    <property type="match status" value="1"/>
</dbReference>
<evidence type="ECO:0000259" key="5">
    <source>
        <dbReference type="Pfam" id="PF02836"/>
    </source>
</evidence>
<dbReference type="InterPro" id="IPR036156">
    <property type="entry name" value="Beta-gal/glucu_dom_sf"/>
</dbReference>
<dbReference type="InterPro" id="IPR051913">
    <property type="entry name" value="GH2_Domain-Containing"/>
</dbReference>
<dbReference type="InterPro" id="IPR017853">
    <property type="entry name" value="GH"/>
</dbReference>
<sequence length="589" mass="67574">MLNDKAVPRPEYPRPQMVRDRWMNLNGEWEFEMDHGKSGRARKLHAADRLAGKIIVPFCPESSLSGVEYKDFMASVWYRREFHVPAEWQGQRVLLHFGAVDYEAEVWINGVSAGRHQGGYSPFWIDITDLLVAGDNTVTVCAEDDIRSGLQSRGKQSAQYHSHQCDYTRTTGIWQTVWLECVPRHYISGLKYIPDPDNRCLHIEGSLIGEADGFVFSAEATFGSKNAGNGRAVVTGQKVELTLSLAEIHLWEPGVPNLYDLEVRLYHGNECVDKVSSYFGLRSVKWNDRAILINGKPIFQRLILDQGFYPDGIYTAPSDAALKNDIEISIGLGFNGARLHQKIFEPRFLYWADKLGYLVWGEHGSRGLDITSPMGLERMLPEWMEIVERDFNSPALIGWCPFNETWDVKAGPSRIAQDDEVLRIVYHVTKAIDRTRPVIDASGNYHVITDIFDIHDYEQDVEKFSARYEPMKTGGEVFNTFPDRQKYEGQPYFLSEYGGIWWNPEQKDDKSWGYGDRPKSEEEFIARYKGLTDCLLDNPRICAFCYTQLYDVEQEVNGLYTYDRKSKFDPEIIRKINSRTAAIEKESSR</sequence>
<evidence type="ECO:0000259" key="6">
    <source>
        <dbReference type="Pfam" id="PF02837"/>
    </source>
</evidence>
<dbReference type="Pfam" id="PF02837">
    <property type="entry name" value="Glyco_hydro_2_N"/>
    <property type="match status" value="1"/>
</dbReference>
<evidence type="ECO:0000256" key="3">
    <source>
        <dbReference type="ARBA" id="ARBA00023295"/>
    </source>
</evidence>
<gene>
    <name evidence="7" type="ORF">H7C18_13580</name>
</gene>
<dbReference type="AlphaFoldDB" id="A0A7X0VW12"/>
<name>A0A7X0VW12_9BACL</name>
<dbReference type="Gene3D" id="3.20.20.80">
    <property type="entry name" value="Glycosidases"/>
    <property type="match status" value="1"/>
</dbReference>
<keyword evidence="2" id="KW-0378">Hydrolase</keyword>
<dbReference type="GO" id="GO:0004553">
    <property type="term" value="F:hydrolase activity, hydrolyzing O-glycosyl compounds"/>
    <property type="evidence" value="ECO:0007669"/>
    <property type="project" value="InterPro"/>
</dbReference>
<dbReference type="Gene3D" id="2.60.40.10">
    <property type="entry name" value="Immunoglobulins"/>
    <property type="match status" value="1"/>
</dbReference>
<dbReference type="InterPro" id="IPR008979">
    <property type="entry name" value="Galactose-bd-like_sf"/>
</dbReference>
<evidence type="ECO:0000313" key="7">
    <source>
        <dbReference type="EMBL" id="MBB6731947.1"/>
    </source>
</evidence>
<dbReference type="InterPro" id="IPR006103">
    <property type="entry name" value="Glyco_hydro_2_cat"/>
</dbReference>
<keyword evidence="8" id="KW-1185">Reference proteome</keyword>
<reference evidence="7 8" key="1">
    <citation type="submission" date="2020-08" db="EMBL/GenBank/DDBJ databases">
        <title>Cohnella phylogeny.</title>
        <authorList>
            <person name="Dunlap C."/>
        </authorList>
    </citation>
    <scope>NUCLEOTIDE SEQUENCE [LARGE SCALE GENOMIC DNA]</scope>
    <source>
        <strain evidence="7 8">CBP 2801</strain>
    </source>
</reference>
<dbReference type="SUPFAM" id="SSF49303">
    <property type="entry name" value="beta-Galactosidase/glucuronidase domain"/>
    <property type="match status" value="1"/>
</dbReference>
<dbReference type="Pfam" id="PF00703">
    <property type="entry name" value="Glyco_hydro_2"/>
    <property type="match status" value="1"/>
</dbReference>
<feature type="domain" description="Glycosyl hydrolases family 2 sugar binding" evidence="6">
    <location>
        <begin position="72"/>
        <end position="179"/>
    </location>
</feature>
<dbReference type="InterPro" id="IPR013783">
    <property type="entry name" value="Ig-like_fold"/>
</dbReference>
<comment type="similarity">
    <text evidence="1">Belongs to the glycosyl hydrolase 2 family.</text>
</comment>
<evidence type="ECO:0000256" key="1">
    <source>
        <dbReference type="ARBA" id="ARBA00007401"/>
    </source>
</evidence>
<dbReference type="RefSeq" id="WP_185129616.1">
    <property type="nucleotide sequence ID" value="NZ_JACJVO010000016.1"/>
</dbReference>
<evidence type="ECO:0000256" key="2">
    <source>
        <dbReference type="ARBA" id="ARBA00022801"/>
    </source>
</evidence>
<dbReference type="InterPro" id="IPR006104">
    <property type="entry name" value="Glyco_hydro_2_N"/>
</dbReference>
<dbReference type="Gene3D" id="2.60.120.260">
    <property type="entry name" value="Galactose-binding domain-like"/>
    <property type="match status" value="1"/>
</dbReference>
<keyword evidence="3" id="KW-0326">Glycosidase</keyword>
<comment type="caution">
    <text evidence="7">The sequence shown here is derived from an EMBL/GenBank/DDBJ whole genome shotgun (WGS) entry which is preliminary data.</text>
</comment>
<feature type="domain" description="Glycoside hydrolase family 2 catalytic" evidence="5">
    <location>
        <begin position="318"/>
        <end position="498"/>
    </location>
</feature>
<evidence type="ECO:0000259" key="4">
    <source>
        <dbReference type="Pfam" id="PF00703"/>
    </source>
</evidence>
<accession>A0A7X0VW12</accession>
<dbReference type="SUPFAM" id="SSF49785">
    <property type="entry name" value="Galactose-binding domain-like"/>
    <property type="match status" value="1"/>
</dbReference>
<protein>
    <submittedName>
        <fullName evidence="7">Beta-galactosidase</fullName>
    </submittedName>
</protein>
<feature type="domain" description="Glycoside hydrolase family 2 immunoglobulin-like beta-sandwich" evidence="4">
    <location>
        <begin position="234"/>
        <end position="282"/>
    </location>
</feature>
<organism evidence="7 8">
    <name type="scientific">Cohnella zeiphila</name>
    <dbReference type="NCBI Taxonomy" id="2761120"/>
    <lineage>
        <taxon>Bacteria</taxon>
        <taxon>Bacillati</taxon>
        <taxon>Bacillota</taxon>
        <taxon>Bacilli</taxon>
        <taxon>Bacillales</taxon>
        <taxon>Paenibacillaceae</taxon>
        <taxon>Cohnella</taxon>
    </lineage>
</organism>
<dbReference type="EMBL" id="JACJVO010000016">
    <property type="protein sequence ID" value="MBB6731947.1"/>
    <property type="molecule type" value="Genomic_DNA"/>
</dbReference>